<feature type="chain" id="PRO_5010826495" description="XK-related protein" evidence="9">
    <location>
        <begin position="18"/>
        <end position="642"/>
    </location>
</feature>
<dbReference type="PaxDb" id="6945-B7PY04"/>
<proteinExistence type="inferred from homology"/>
<sequence length="642" mass="71725">MTLFFVVMPSIVVNLFSLRWHIHDKRGSRVAWVVNVLQLGVLHSRGSSDFGDERWLLSTPRRVSPLGVTKETTAAGGSAVGCALSCGMAKSAAVDRESHVIVVTQYARSELWVYAGMTLFFVVMPSIVVNLFSLRWHIHDKRGSRVAWVVNVLQLGVLHRYLLSLKTGLRAERTQDPDDFQDLYQQHSDLCMLRLFDSFLESAPQLVLQLYIMVTYEDWNLWTGISALLSLLSLGWGIAAYGKAMRLYRAEKMQLSWTGLILQTVWRFGTMTSRVTAMVLLASVCGPWTLLILGCHWLLMTVWVTLHNTDFCPSRWEERIYNAVVGVIYTFCFFNIEEGHSRRRVVLFYAFTATQNMAFLLVYCLAREHDPTHEADDADAPAYHSTPKEKTKQPSAAVNASHSFRTLKYVDCRHQSSSTPRHWSVDRPPRNGTFSPVRDDTPSNELRRSNDTPDDSQLSANASPSTRHLSELRTSFVDDIVAKFLNCSLEERHRSHSHNCTLAEHDAEDASGGGGDDFNAMRERTSSRHRIVNFNFRPAAANNATPAFRRHCSCLVLFTLEDGLDASRDGARSVGGGMQGVKSVPNVRLQRVPSGGGSELGSWSMCNYLPADGASLVVPESPLSDGARGDGEVDTSVLLFDE</sequence>
<keyword evidence="3" id="KW-1003">Cell membrane</keyword>
<evidence type="ECO:0000256" key="1">
    <source>
        <dbReference type="ARBA" id="ARBA00004651"/>
    </source>
</evidence>
<dbReference type="GO" id="GO:0005886">
    <property type="term" value="C:plasma membrane"/>
    <property type="evidence" value="ECO:0007669"/>
    <property type="project" value="UniProtKB-SubCell"/>
</dbReference>
<dbReference type="EMBL" id="DS817338">
    <property type="protein sequence ID" value="EEC11476.1"/>
    <property type="molecule type" value="Genomic_DNA"/>
</dbReference>
<evidence type="ECO:0000313" key="12">
    <source>
        <dbReference type="Proteomes" id="UP000001555"/>
    </source>
</evidence>
<dbReference type="InterPro" id="IPR018629">
    <property type="entry name" value="XK-rel"/>
</dbReference>
<dbReference type="VEuPathDB" id="VectorBase:ISCI020341"/>
<evidence type="ECO:0000256" key="5">
    <source>
        <dbReference type="ARBA" id="ARBA00022989"/>
    </source>
</evidence>
<feature type="region of interest" description="Disordered" evidence="8">
    <location>
        <begin position="417"/>
        <end position="468"/>
    </location>
</feature>
<dbReference type="PANTHER" id="PTHR16024:SF28">
    <property type="entry name" value="XK-RELATED PROTEIN"/>
    <property type="match status" value="1"/>
</dbReference>
<feature type="signal peptide" evidence="9">
    <location>
        <begin position="1"/>
        <end position="17"/>
    </location>
</feature>
<organism>
    <name type="scientific">Ixodes scapularis</name>
    <name type="common">Black-legged tick</name>
    <name type="synonym">Deer tick</name>
    <dbReference type="NCBI Taxonomy" id="6945"/>
    <lineage>
        <taxon>Eukaryota</taxon>
        <taxon>Metazoa</taxon>
        <taxon>Ecdysozoa</taxon>
        <taxon>Arthropoda</taxon>
        <taxon>Chelicerata</taxon>
        <taxon>Arachnida</taxon>
        <taxon>Acari</taxon>
        <taxon>Parasitiformes</taxon>
        <taxon>Ixodida</taxon>
        <taxon>Ixodoidea</taxon>
        <taxon>Ixodidae</taxon>
        <taxon>Ixodinae</taxon>
        <taxon>Ixodes</taxon>
    </lineage>
</organism>
<reference evidence="11" key="2">
    <citation type="submission" date="2020-05" db="UniProtKB">
        <authorList>
            <consortium name="EnsemblMetazoa"/>
        </authorList>
    </citation>
    <scope>IDENTIFICATION</scope>
    <source>
        <strain evidence="11">wikel</strain>
    </source>
</reference>
<name>B7PY04_IXOSC</name>
<dbReference type="EnsemblMetazoa" id="ISCW020341-RA">
    <property type="protein sequence ID" value="ISCW020341-PA"/>
    <property type="gene ID" value="ISCW020341"/>
</dbReference>
<dbReference type="VEuPathDB" id="VectorBase:ISCP_035892"/>
<accession>B7PY04</accession>
<keyword evidence="12" id="KW-1185">Reference proteome</keyword>
<keyword evidence="6 7" id="KW-0472">Membrane</keyword>
<dbReference type="OrthoDB" id="6356248at2759"/>
<feature type="transmembrane region" description="Helical" evidence="7">
    <location>
        <begin position="277"/>
        <end position="299"/>
    </location>
</feature>
<dbReference type="InParanoid" id="B7PY04"/>
<reference evidence="10 12" key="1">
    <citation type="submission" date="2008-03" db="EMBL/GenBank/DDBJ databases">
        <title>Annotation of Ixodes scapularis.</title>
        <authorList>
            <consortium name="Ixodes scapularis Genome Project Consortium"/>
            <person name="Caler E."/>
            <person name="Hannick L.I."/>
            <person name="Bidwell S."/>
            <person name="Joardar V."/>
            <person name="Thiagarajan M."/>
            <person name="Amedeo P."/>
            <person name="Galinsky K.J."/>
            <person name="Schobel S."/>
            <person name="Inman J."/>
            <person name="Hostetler J."/>
            <person name="Miller J."/>
            <person name="Hammond M."/>
            <person name="Megy K."/>
            <person name="Lawson D."/>
            <person name="Kodira C."/>
            <person name="Sutton G."/>
            <person name="Meyer J."/>
            <person name="Hill C.A."/>
            <person name="Birren B."/>
            <person name="Nene V."/>
            <person name="Collins F."/>
            <person name="Alarcon-Chaidez F."/>
            <person name="Wikel S."/>
            <person name="Strausberg R."/>
        </authorList>
    </citation>
    <scope>NUCLEOTIDE SEQUENCE [LARGE SCALE GENOMIC DNA]</scope>
    <source>
        <strain evidence="12">Wikel</strain>
        <strain evidence="10">Wikel colony</strain>
    </source>
</reference>
<dbReference type="VEuPathDB" id="VectorBase:ISCW020341"/>
<evidence type="ECO:0000256" key="3">
    <source>
        <dbReference type="ARBA" id="ARBA00022475"/>
    </source>
</evidence>
<keyword evidence="9" id="KW-0732">Signal</keyword>
<dbReference type="PANTHER" id="PTHR16024">
    <property type="entry name" value="XK-RELATED PROTEIN"/>
    <property type="match status" value="1"/>
</dbReference>
<dbReference type="EMBL" id="ABJB011028219">
    <property type="status" value="NOT_ANNOTATED_CDS"/>
    <property type="molecule type" value="Genomic_DNA"/>
</dbReference>
<keyword evidence="5 7" id="KW-1133">Transmembrane helix</keyword>
<dbReference type="InterPro" id="IPR050895">
    <property type="entry name" value="XK-related_scramblase"/>
</dbReference>
<evidence type="ECO:0000256" key="8">
    <source>
        <dbReference type="SAM" id="MobiDB-lite"/>
    </source>
</evidence>
<dbReference type="Proteomes" id="UP000001555">
    <property type="component" value="Unassembled WGS sequence"/>
</dbReference>
<dbReference type="EMBL" id="ABJB010139831">
    <property type="status" value="NOT_ANNOTATED_CDS"/>
    <property type="molecule type" value="Genomic_DNA"/>
</dbReference>
<evidence type="ECO:0000256" key="2">
    <source>
        <dbReference type="ARBA" id="ARBA00008789"/>
    </source>
</evidence>
<dbReference type="Pfam" id="PF09815">
    <property type="entry name" value="XK-related"/>
    <property type="match status" value="1"/>
</dbReference>
<keyword evidence="4 7" id="KW-0812">Transmembrane</keyword>
<feature type="transmembrane region" description="Helical" evidence="7">
    <location>
        <begin position="319"/>
        <end position="336"/>
    </location>
</feature>
<gene>
    <name evidence="10" type="ORF">IscW_ISCW020341</name>
</gene>
<evidence type="ECO:0000313" key="11">
    <source>
        <dbReference type="EnsemblMetazoa" id="ISCW020341-PA"/>
    </source>
</evidence>
<evidence type="ECO:0000256" key="9">
    <source>
        <dbReference type="SAM" id="SignalP"/>
    </source>
</evidence>
<comment type="subcellular location">
    <subcellularLocation>
        <location evidence="1">Cell membrane</location>
        <topology evidence="1">Multi-pass membrane protein</topology>
    </subcellularLocation>
    <subcellularLocation>
        <location evidence="7">Membrane</location>
        <topology evidence="7">Multi-pass membrane protein</topology>
    </subcellularLocation>
</comment>
<feature type="transmembrane region" description="Helical" evidence="7">
    <location>
        <begin position="345"/>
        <end position="363"/>
    </location>
</feature>
<feature type="transmembrane region" description="Helical" evidence="7">
    <location>
        <begin position="146"/>
        <end position="163"/>
    </location>
</feature>
<evidence type="ECO:0000256" key="4">
    <source>
        <dbReference type="ARBA" id="ARBA00022692"/>
    </source>
</evidence>
<dbReference type="AlphaFoldDB" id="B7PY04"/>
<dbReference type="HOGENOM" id="CLU_426602_0_0_1"/>
<evidence type="ECO:0000313" key="10">
    <source>
        <dbReference type="EMBL" id="EEC11476.1"/>
    </source>
</evidence>
<feature type="region of interest" description="Disordered" evidence="8">
    <location>
        <begin position="375"/>
        <end position="399"/>
    </location>
</feature>
<dbReference type="GO" id="GO:0016020">
    <property type="term" value="C:membrane"/>
    <property type="evidence" value="ECO:0000318"/>
    <property type="project" value="GO_Central"/>
</dbReference>
<feature type="compositionally biased region" description="Basic and acidic residues" evidence="8">
    <location>
        <begin position="437"/>
        <end position="451"/>
    </location>
</feature>
<comment type="similarity">
    <text evidence="2 7">Belongs to the XK family.</text>
</comment>
<feature type="transmembrane region" description="Helical" evidence="7">
    <location>
        <begin position="111"/>
        <end position="134"/>
    </location>
</feature>
<evidence type="ECO:0000256" key="7">
    <source>
        <dbReference type="RuleBase" id="RU910716"/>
    </source>
</evidence>
<feature type="compositionally biased region" description="Polar residues" evidence="8">
    <location>
        <begin position="455"/>
        <end position="467"/>
    </location>
</feature>
<feature type="transmembrane region" description="Helical" evidence="7">
    <location>
        <begin position="221"/>
        <end position="242"/>
    </location>
</feature>
<evidence type="ECO:0000256" key="6">
    <source>
        <dbReference type="ARBA" id="ARBA00023136"/>
    </source>
</evidence>
<dbReference type="EMBL" id="ABJB010846026">
    <property type="status" value="NOT_ANNOTATED_CDS"/>
    <property type="molecule type" value="Genomic_DNA"/>
</dbReference>
<protein>
    <recommendedName>
        <fullName evidence="7">XK-related protein</fullName>
    </recommendedName>
</protein>